<dbReference type="EMBL" id="JANQDX010000016">
    <property type="protein sequence ID" value="KAL0910077.1"/>
    <property type="molecule type" value="Genomic_DNA"/>
</dbReference>
<accession>A0ABD0UID8</accession>
<organism evidence="1 2">
    <name type="scientific">Dendrobium thyrsiflorum</name>
    <name type="common">Pinecone-like raceme dendrobium</name>
    <name type="synonym">Orchid</name>
    <dbReference type="NCBI Taxonomy" id="117978"/>
    <lineage>
        <taxon>Eukaryota</taxon>
        <taxon>Viridiplantae</taxon>
        <taxon>Streptophyta</taxon>
        <taxon>Embryophyta</taxon>
        <taxon>Tracheophyta</taxon>
        <taxon>Spermatophyta</taxon>
        <taxon>Magnoliopsida</taxon>
        <taxon>Liliopsida</taxon>
        <taxon>Asparagales</taxon>
        <taxon>Orchidaceae</taxon>
        <taxon>Epidendroideae</taxon>
        <taxon>Malaxideae</taxon>
        <taxon>Dendrobiinae</taxon>
        <taxon>Dendrobium</taxon>
    </lineage>
</organism>
<sequence>MKSHENITSLGELSLQVISNVLACSFEHAWIMLESPADHLSNQVRVGKPFGVEASFHGGILNWYSVDMETF</sequence>
<comment type="caution">
    <text evidence="1">The sequence shown here is derived from an EMBL/GenBank/DDBJ whole genome shotgun (WGS) entry which is preliminary data.</text>
</comment>
<dbReference type="Proteomes" id="UP001552299">
    <property type="component" value="Unassembled WGS sequence"/>
</dbReference>
<name>A0ABD0UID8_DENTH</name>
<keyword evidence="2" id="KW-1185">Reference proteome</keyword>
<proteinExistence type="predicted"/>
<evidence type="ECO:0000313" key="2">
    <source>
        <dbReference type="Proteomes" id="UP001552299"/>
    </source>
</evidence>
<protein>
    <submittedName>
        <fullName evidence="1">Uncharacterized protein</fullName>
    </submittedName>
</protein>
<dbReference type="AlphaFoldDB" id="A0ABD0UID8"/>
<evidence type="ECO:0000313" key="1">
    <source>
        <dbReference type="EMBL" id="KAL0910077.1"/>
    </source>
</evidence>
<reference evidence="1 2" key="1">
    <citation type="journal article" date="2024" name="Plant Biotechnol. J.">
        <title>Dendrobium thyrsiflorum genome and its molecular insights into genes involved in important horticultural traits.</title>
        <authorList>
            <person name="Chen B."/>
            <person name="Wang J.Y."/>
            <person name="Zheng P.J."/>
            <person name="Li K.L."/>
            <person name="Liang Y.M."/>
            <person name="Chen X.F."/>
            <person name="Zhang C."/>
            <person name="Zhao X."/>
            <person name="He X."/>
            <person name="Zhang G.Q."/>
            <person name="Liu Z.J."/>
            <person name="Xu Q."/>
        </authorList>
    </citation>
    <scope>NUCLEOTIDE SEQUENCE [LARGE SCALE GENOMIC DNA]</scope>
    <source>
        <strain evidence="1">GZMU011</strain>
    </source>
</reference>
<gene>
    <name evidence="1" type="ORF">M5K25_021011</name>
</gene>